<feature type="chain" id="PRO_5003598277" evidence="1">
    <location>
        <begin position="18"/>
        <end position="352"/>
    </location>
</feature>
<dbReference type="Gene3D" id="3.60.10.10">
    <property type="entry name" value="Endonuclease/exonuclease/phosphatase"/>
    <property type="match status" value="1"/>
</dbReference>
<accession>H5TE23</accession>
<keyword evidence="3" id="KW-0269">Exonuclease</keyword>
<dbReference type="Proteomes" id="UP000053586">
    <property type="component" value="Unassembled WGS sequence"/>
</dbReference>
<reference evidence="3 4" key="2">
    <citation type="journal article" date="2017" name="Antonie Van Leeuwenhoek">
        <title>Rhizobium rhizosphaerae sp. nov., a novel species isolated from rice rhizosphere.</title>
        <authorList>
            <person name="Zhao J.J."/>
            <person name="Zhang J."/>
            <person name="Zhang R.J."/>
            <person name="Zhang C.W."/>
            <person name="Yin H.Q."/>
            <person name="Zhang X.X."/>
        </authorList>
    </citation>
    <scope>NUCLEOTIDE SEQUENCE [LARGE SCALE GENOMIC DNA]</scope>
    <source>
        <strain evidence="3 4">ACAM 611</strain>
    </source>
</reference>
<sequence length="352" mass="39201">MKLQKILLIMLSAVTIAACSSNNAGLETPSSDLYLATAEVSAASSQIYKAGWSAPANYAYTNQNTLKIISWNVEHFVDQHNDPYVNNSREDDAQHMGNKRADLVIALQQANADIVVLQEFESAKLLREIASTDLADMGYQFFADAPSHTWYMNVVIMSKVPLGVMYNYGNLHTELVNWRDEDGEPATQSRLNTRTWAIEVYPSDTYSFVLGAVHLKAGRDERDIATRLGQINMLTAQFERFLNEDNNRNILLVGDFNALPNTLELSTLLAGTNAGNTFVDPLGASDFTHPAIAPVRRLDYAVMNHNMHAEMVPNSAKVITYFDAQRQDDLADHLPVVIEFFLQDAPVKKPAM</sequence>
<organism evidence="3 4">
    <name type="scientific">Glaciecola punicea ACAM 611</name>
    <dbReference type="NCBI Taxonomy" id="1121923"/>
    <lineage>
        <taxon>Bacteria</taxon>
        <taxon>Pseudomonadati</taxon>
        <taxon>Pseudomonadota</taxon>
        <taxon>Gammaproteobacteria</taxon>
        <taxon>Alteromonadales</taxon>
        <taxon>Alteromonadaceae</taxon>
        <taxon>Glaciecola</taxon>
    </lineage>
</organism>
<dbReference type="PANTHER" id="PTHR42834">
    <property type="entry name" value="ENDONUCLEASE/EXONUCLEASE/PHOSPHATASE FAMILY PROTEIN (AFU_ORTHOLOGUE AFUA_3G09210)"/>
    <property type="match status" value="1"/>
</dbReference>
<feature type="domain" description="Endonuclease/exonuclease/phosphatase" evidence="2">
    <location>
        <begin position="69"/>
        <end position="307"/>
    </location>
</feature>
<dbReference type="SUPFAM" id="SSF56219">
    <property type="entry name" value="DNase I-like"/>
    <property type="match status" value="1"/>
</dbReference>
<proteinExistence type="predicted"/>
<dbReference type="RefSeq" id="WP_006006811.1">
    <property type="nucleotide sequence ID" value="NZ_BAET01000030.1"/>
</dbReference>
<evidence type="ECO:0000259" key="2">
    <source>
        <dbReference type="Pfam" id="PF03372"/>
    </source>
</evidence>
<dbReference type="OrthoDB" id="395856at2"/>
<dbReference type="GO" id="GO:0004519">
    <property type="term" value="F:endonuclease activity"/>
    <property type="evidence" value="ECO:0007669"/>
    <property type="project" value="UniProtKB-KW"/>
</dbReference>
<dbReference type="Pfam" id="PF03372">
    <property type="entry name" value="Exo_endo_phos"/>
    <property type="match status" value="1"/>
</dbReference>
<dbReference type="PROSITE" id="PS51257">
    <property type="entry name" value="PROKAR_LIPOPROTEIN"/>
    <property type="match status" value="1"/>
</dbReference>
<dbReference type="eggNOG" id="COG3568">
    <property type="taxonomic scope" value="Bacteria"/>
</dbReference>
<dbReference type="InterPro" id="IPR005135">
    <property type="entry name" value="Endo/exonuclease/phosphatase"/>
</dbReference>
<keyword evidence="1" id="KW-0732">Signal</keyword>
<keyword evidence="4" id="KW-1185">Reference proteome</keyword>
<reference evidence="3 4" key="1">
    <citation type="journal article" date="2012" name="J. Bacteriol.">
        <title>Genome sequence of proteorhodopsin-containing sea ice bacterium Glaciecola punicea ACAM 611T.</title>
        <authorList>
            <person name="Qin Q.-L."/>
            <person name="Xie B.-B."/>
            <person name="Shu Y.-L."/>
            <person name="Rong J.-C."/>
            <person name="Zhao D.-L."/>
            <person name="Zhang X.-Y."/>
            <person name="Chen X.-L."/>
            <person name="Zhou B.-C."/>
            <person name="Zhanga Y.-Z."/>
        </authorList>
    </citation>
    <scope>NUCLEOTIDE SEQUENCE [LARGE SCALE GENOMIC DNA]</scope>
    <source>
        <strain evidence="3 4">ACAM 611</strain>
    </source>
</reference>
<evidence type="ECO:0000256" key="1">
    <source>
        <dbReference type="SAM" id="SignalP"/>
    </source>
</evidence>
<keyword evidence="3" id="KW-0378">Hydrolase</keyword>
<dbReference type="GO" id="GO:0004527">
    <property type="term" value="F:exonuclease activity"/>
    <property type="evidence" value="ECO:0007669"/>
    <property type="project" value="UniProtKB-KW"/>
</dbReference>
<dbReference type="PANTHER" id="PTHR42834:SF1">
    <property type="entry name" value="ENDONUCLEASE_EXONUCLEASE_PHOSPHATASE FAMILY PROTEIN (AFU_ORTHOLOGUE AFUA_3G09210)"/>
    <property type="match status" value="1"/>
</dbReference>
<evidence type="ECO:0000313" key="4">
    <source>
        <dbReference type="Proteomes" id="UP000053586"/>
    </source>
</evidence>
<dbReference type="InterPro" id="IPR036691">
    <property type="entry name" value="Endo/exonu/phosph_ase_sf"/>
</dbReference>
<dbReference type="EMBL" id="BAET01000030">
    <property type="protein sequence ID" value="GAB56550.1"/>
    <property type="molecule type" value="Genomic_DNA"/>
</dbReference>
<comment type="caution">
    <text evidence="3">The sequence shown here is derived from an EMBL/GenBank/DDBJ whole genome shotgun (WGS) entry which is preliminary data.</text>
</comment>
<feature type="signal peptide" evidence="1">
    <location>
        <begin position="1"/>
        <end position="17"/>
    </location>
</feature>
<protein>
    <submittedName>
        <fullName evidence="3">Endonuclease/exonuclease/phosphatase family protein</fullName>
    </submittedName>
</protein>
<keyword evidence="3" id="KW-0540">Nuclease</keyword>
<dbReference type="AlphaFoldDB" id="H5TE23"/>
<name>H5TE23_9ALTE</name>
<keyword evidence="3" id="KW-0255">Endonuclease</keyword>
<dbReference type="STRING" id="56804.BAE46_08945"/>
<gene>
    <name evidence="3" type="ORF">GPUN_2435</name>
</gene>
<evidence type="ECO:0000313" key="3">
    <source>
        <dbReference type="EMBL" id="GAB56550.1"/>
    </source>
</evidence>